<comment type="caution">
    <text evidence="1">The sequence shown here is derived from an EMBL/GenBank/DDBJ whole genome shotgun (WGS) entry which is preliminary data.</text>
</comment>
<dbReference type="Proteomes" id="UP000241769">
    <property type="component" value="Unassembled WGS sequence"/>
</dbReference>
<dbReference type="GO" id="GO:0003690">
    <property type="term" value="F:double-stranded DNA binding"/>
    <property type="evidence" value="ECO:0007669"/>
    <property type="project" value="InterPro"/>
</dbReference>
<dbReference type="PANTHER" id="PTHR12732">
    <property type="entry name" value="UNCHARACTERIZED PROTEASOME COMPONENT REGION PCI-CONTAINING"/>
    <property type="match status" value="1"/>
</dbReference>
<evidence type="ECO:0000313" key="2">
    <source>
        <dbReference type="Proteomes" id="UP000241769"/>
    </source>
</evidence>
<dbReference type="AlphaFoldDB" id="A0A2P6N1V5"/>
<dbReference type="GO" id="GO:0070390">
    <property type="term" value="C:transcription export complex 2"/>
    <property type="evidence" value="ECO:0007669"/>
    <property type="project" value="TreeGrafter"/>
</dbReference>
<dbReference type="PANTHER" id="PTHR12732:SF0">
    <property type="entry name" value="PCI DOMAIN-CONTAINING PROTEIN 2"/>
    <property type="match status" value="1"/>
</dbReference>
<evidence type="ECO:0000313" key="1">
    <source>
        <dbReference type="EMBL" id="PRP77946.1"/>
    </source>
</evidence>
<dbReference type="Gene3D" id="1.10.10.10">
    <property type="entry name" value="Winged helix-like DNA-binding domain superfamily/Winged helix DNA-binding domain"/>
    <property type="match status" value="1"/>
</dbReference>
<dbReference type="FunCoup" id="A0A2P6N1V5">
    <property type="interactions" value="739"/>
</dbReference>
<dbReference type="GO" id="GO:0016973">
    <property type="term" value="P:poly(A)+ mRNA export from nucleus"/>
    <property type="evidence" value="ECO:0007669"/>
    <property type="project" value="TreeGrafter"/>
</dbReference>
<organism evidence="1 2">
    <name type="scientific">Planoprotostelium fungivorum</name>
    <dbReference type="NCBI Taxonomy" id="1890364"/>
    <lineage>
        <taxon>Eukaryota</taxon>
        <taxon>Amoebozoa</taxon>
        <taxon>Evosea</taxon>
        <taxon>Variosea</taxon>
        <taxon>Cavosteliida</taxon>
        <taxon>Cavosteliaceae</taxon>
        <taxon>Planoprotostelium</taxon>
    </lineage>
</organism>
<reference evidence="1 2" key="1">
    <citation type="journal article" date="2018" name="Genome Biol. Evol.">
        <title>Multiple Roots of Fruiting Body Formation in Amoebozoa.</title>
        <authorList>
            <person name="Hillmann F."/>
            <person name="Forbes G."/>
            <person name="Novohradska S."/>
            <person name="Ferling I."/>
            <person name="Riege K."/>
            <person name="Groth M."/>
            <person name="Westermann M."/>
            <person name="Marz M."/>
            <person name="Spaller T."/>
            <person name="Winckler T."/>
            <person name="Schaap P."/>
            <person name="Glockner G."/>
        </authorList>
    </citation>
    <scope>NUCLEOTIDE SEQUENCE [LARGE SCALE GENOMIC DNA]</scope>
    <source>
        <strain evidence="1 2">Jena</strain>
    </source>
</reference>
<protein>
    <submittedName>
        <fullName evidence="1">PCI domain containing 2</fullName>
    </submittedName>
</protein>
<keyword evidence="2" id="KW-1185">Reference proteome</keyword>
<name>A0A2P6N1V5_9EUKA</name>
<proteinExistence type="predicted"/>
<dbReference type="OrthoDB" id="10252687at2759"/>
<dbReference type="GO" id="GO:0003723">
    <property type="term" value="F:RNA binding"/>
    <property type="evidence" value="ECO:0007669"/>
    <property type="project" value="InterPro"/>
</dbReference>
<sequence>MAGLNVRVKRDLAAYIVQLERSINVGDGDLLASLLRKNSLSKFQNKNQVLLNLESQIDSVRTEVIEDNIIGHLQPPYDRVASEHLKAIICLKKSNYVEAYVHQAQVVTDFLEIWKEPPKPGDYNSALNTVSVDLRLIGRLADRELNGKGQMEDKCQDAGRLLMNVFSACNQSRDESKKQCLLSIVNSLFKIYFQLGTLRLCKNLIKTVENKGSLPINSYTIAQRVTYKFYTGRLNMSNSRFKQAETDLDFAFKKCTVKSKKNKRQILLYLIPAKILVGKLPRSTLLKTYNLVQFEEISKAVCTGDLRSFTVAMDAYHSFFIRKGTFLIMELSKTLVYRSFIKKITNIVKDTKIPLSKIKRLLTSLGIEMDIGEIECVLANLIFSGYIRGYVSHFHSTLVVAGSGPFPPIINITGKNEE</sequence>
<dbReference type="InterPro" id="IPR045114">
    <property type="entry name" value="Csn12-like"/>
</dbReference>
<dbReference type="InterPro" id="IPR036388">
    <property type="entry name" value="WH-like_DNA-bd_sf"/>
</dbReference>
<accession>A0A2P6N1V5</accession>
<dbReference type="STRING" id="1890364.A0A2P6N1V5"/>
<dbReference type="GO" id="GO:0000973">
    <property type="term" value="P:post-transcriptional tethering of RNA polymerase II gene DNA at nuclear periphery"/>
    <property type="evidence" value="ECO:0007669"/>
    <property type="project" value="TreeGrafter"/>
</dbReference>
<dbReference type="GO" id="GO:0006368">
    <property type="term" value="P:transcription elongation by RNA polymerase II"/>
    <property type="evidence" value="ECO:0007669"/>
    <property type="project" value="TreeGrafter"/>
</dbReference>
<dbReference type="InParanoid" id="A0A2P6N1V5"/>
<gene>
    <name evidence="1" type="ORF">PROFUN_08480</name>
</gene>
<dbReference type="EMBL" id="MDYQ01000250">
    <property type="protein sequence ID" value="PRP77946.1"/>
    <property type="molecule type" value="Genomic_DNA"/>
</dbReference>
<dbReference type="SMART" id="SM00753">
    <property type="entry name" value="PAM"/>
    <property type="match status" value="1"/>
</dbReference>